<evidence type="ECO:0000256" key="1">
    <source>
        <dbReference type="SAM" id="MobiDB-lite"/>
    </source>
</evidence>
<accession>A0A165SIA4</accession>
<feature type="compositionally biased region" description="Basic and acidic residues" evidence="1">
    <location>
        <begin position="289"/>
        <end position="308"/>
    </location>
</feature>
<feature type="compositionally biased region" description="Polar residues" evidence="1">
    <location>
        <begin position="138"/>
        <end position="149"/>
    </location>
</feature>
<dbReference type="STRING" id="1314783.A0A165SIA4"/>
<dbReference type="EMBL" id="KV429042">
    <property type="protein sequence ID" value="KZT72036.1"/>
    <property type="molecule type" value="Genomic_DNA"/>
</dbReference>
<evidence type="ECO:0000313" key="2">
    <source>
        <dbReference type="EMBL" id="KZT72036.1"/>
    </source>
</evidence>
<reference evidence="2 3" key="1">
    <citation type="journal article" date="2016" name="Mol. Biol. Evol.">
        <title>Comparative Genomics of Early-Diverging Mushroom-Forming Fungi Provides Insights into the Origins of Lignocellulose Decay Capabilities.</title>
        <authorList>
            <person name="Nagy L.G."/>
            <person name="Riley R."/>
            <person name="Tritt A."/>
            <person name="Adam C."/>
            <person name="Daum C."/>
            <person name="Floudas D."/>
            <person name="Sun H."/>
            <person name="Yadav J.S."/>
            <person name="Pangilinan J."/>
            <person name="Larsson K.H."/>
            <person name="Matsuura K."/>
            <person name="Barry K."/>
            <person name="Labutti K."/>
            <person name="Kuo R."/>
            <person name="Ohm R.A."/>
            <person name="Bhattacharya S.S."/>
            <person name="Shirouzu T."/>
            <person name="Yoshinaga Y."/>
            <person name="Martin F.M."/>
            <person name="Grigoriev I.V."/>
            <person name="Hibbett D.S."/>
        </authorList>
    </citation>
    <scope>NUCLEOTIDE SEQUENCE [LARGE SCALE GENOMIC DNA]</scope>
    <source>
        <strain evidence="2 3">L-15889</strain>
    </source>
</reference>
<proteinExistence type="predicted"/>
<feature type="region of interest" description="Disordered" evidence="1">
    <location>
        <begin position="1"/>
        <end position="364"/>
    </location>
</feature>
<sequence length="425" mass="44098">MQYVPMHGRSASSSDLAGSTANPAVTARQRQFSGERRPVPAPPHRSAVGRTDMPPPLIVPSKSVPRLAMASDGGSSRAGGAPVESGSDKLFQSDSTAACGPSRPTTATGSNRRTDSRPLRPQGSSTSGPKRPAAPISQDGSQGQPSRSRTGPIRPVSSMAAIPPSRQDAPEMPHRVVGGARRVPRMPPPDPPSTTVANRGERTESKASASFKPVMPPRSVEPSGATTAKGVAPKGKQNKPVTKATEKAKPISKAASTHRVGTRAANEKRAGQAPPGSCNETGVAAAESKGNKHDTVEGDQKSDKDVRIPAEIPLPPSPPQNTVLPPSEVPLPSNPQQIQTRPTEPKVEIATGPATPDRSHSGFANVGTVAQTPISALVADIELGFLFTPGDPLSPAQGYADQAANFPVLPPLRALRTSRLSDITE</sequence>
<dbReference type="Proteomes" id="UP000076727">
    <property type="component" value="Unassembled WGS sequence"/>
</dbReference>
<keyword evidence="3" id="KW-1185">Reference proteome</keyword>
<feature type="compositionally biased region" description="Polar residues" evidence="1">
    <location>
        <begin position="10"/>
        <end position="32"/>
    </location>
</feature>
<feature type="compositionally biased region" description="Low complexity" evidence="1">
    <location>
        <begin position="68"/>
        <end position="81"/>
    </location>
</feature>
<evidence type="ECO:0000313" key="3">
    <source>
        <dbReference type="Proteomes" id="UP000076727"/>
    </source>
</evidence>
<protein>
    <submittedName>
        <fullName evidence="2">Uncharacterized protein</fullName>
    </submittedName>
</protein>
<name>A0A165SIA4_9APHY</name>
<gene>
    <name evidence="2" type="ORF">DAEQUDRAFT_53697</name>
</gene>
<organism evidence="2 3">
    <name type="scientific">Daedalea quercina L-15889</name>
    <dbReference type="NCBI Taxonomy" id="1314783"/>
    <lineage>
        <taxon>Eukaryota</taxon>
        <taxon>Fungi</taxon>
        <taxon>Dikarya</taxon>
        <taxon>Basidiomycota</taxon>
        <taxon>Agaricomycotina</taxon>
        <taxon>Agaricomycetes</taxon>
        <taxon>Polyporales</taxon>
        <taxon>Fomitopsis</taxon>
    </lineage>
</organism>
<dbReference type="AlphaFoldDB" id="A0A165SIA4"/>